<dbReference type="SMART" id="SM00408">
    <property type="entry name" value="IGc2"/>
    <property type="match status" value="1"/>
</dbReference>
<dbReference type="InterPro" id="IPR013783">
    <property type="entry name" value="Ig-like_fold"/>
</dbReference>
<keyword evidence="2" id="KW-1133">Transmembrane helix</keyword>
<dbReference type="PROSITE" id="PS50835">
    <property type="entry name" value="IG_LIKE"/>
    <property type="match status" value="1"/>
</dbReference>
<dbReference type="Pfam" id="PF23708">
    <property type="entry name" value="CILP_5th"/>
    <property type="match status" value="1"/>
</dbReference>
<dbReference type="AlphaFoldDB" id="A0A3M6TAJ7"/>
<dbReference type="CDD" id="cd00096">
    <property type="entry name" value="Ig"/>
    <property type="match status" value="1"/>
</dbReference>
<dbReference type="InterPro" id="IPR056258">
    <property type="entry name" value="CILP-1/2_C"/>
</dbReference>
<dbReference type="SUPFAM" id="SSF48726">
    <property type="entry name" value="Immunoglobulin"/>
    <property type="match status" value="1"/>
</dbReference>
<dbReference type="InterPro" id="IPR056255">
    <property type="entry name" value="CILP-1/2_dom"/>
</dbReference>
<dbReference type="Pfam" id="PF13927">
    <property type="entry name" value="Ig_3"/>
    <property type="match status" value="1"/>
</dbReference>
<accession>A0A3M6TAJ7</accession>
<reference evidence="4 5" key="1">
    <citation type="journal article" date="2018" name="Sci. Rep.">
        <title>Comparative analysis of the Pocillopora damicornis genome highlights role of immune system in coral evolution.</title>
        <authorList>
            <person name="Cunning R."/>
            <person name="Bay R.A."/>
            <person name="Gillette P."/>
            <person name="Baker A.C."/>
            <person name="Traylor-Knowles N."/>
        </authorList>
    </citation>
    <scope>NUCLEOTIDE SEQUENCE [LARGE SCALE GENOMIC DNA]</scope>
    <source>
        <strain evidence="4">RSMAS</strain>
        <tissue evidence="4">Whole animal</tissue>
    </source>
</reference>
<protein>
    <recommendedName>
        <fullName evidence="3">Ig-like domain-containing protein</fullName>
    </recommendedName>
</protein>
<dbReference type="PANTHER" id="PTHR15031">
    <property type="entry name" value="CARTILAGE INTERMEDIATE LAYER PROTEIN CLIP"/>
    <property type="match status" value="1"/>
</dbReference>
<dbReference type="SMART" id="SM00209">
    <property type="entry name" value="TSP1"/>
    <property type="match status" value="1"/>
</dbReference>
<proteinExistence type="predicted"/>
<keyword evidence="5" id="KW-1185">Reference proteome</keyword>
<dbReference type="Pfam" id="PF23591">
    <property type="entry name" value="CILP"/>
    <property type="match status" value="1"/>
</dbReference>
<keyword evidence="2" id="KW-0472">Membrane</keyword>
<comment type="caution">
    <text evidence="4">The sequence shown here is derived from an EMBL/GenBank/DDBJ whole genome shotgun (WGS) entry which is preliminary data.</text>
</comment>
<dbReference type="InterPro" id="IPR036383">
    <property type="entry name" value="TSP1_rpt_sf"/>
</dbReference>
<dbReference type="PANTHER" id="PTHR15031:SF6">
    <property type="entry name" value="CARTILAGE INTERMEDIATE LAYER PROTEIN 1-LIKE ISOFORM X1"/>
    <property type="match status" value="1"/>
</dbReference>
<name>A0A3M6TAJ7_POCDA</name>
<dbReference type="EMBL" id="RCHS01004015">
    <property type="protein sequence ID" value="RMX38420.1"/>
    <property type="molecule type" value="Genomic_DNA"/>
</dbReference>
<dbReference type="InterPro" id="IPR056256">
    <property type="entry name" value="CILP-1/2_b-sand_dom2"/>
</dbReference>
<dbReference type="SMART" id="SM00409">
    <property type="entry name" value="IG"/>
    <property type="match status" value="1"/>
</dbReference>
<dbReference type="InterPro" id="IPR036179">
    <property type="entry name" value="Ig-like_dom_sf"/>
</dbReference>
<dbReference type="Gene3D" id="2.20.100.10">
    <property type="entry name" value="Thrombospondin type-1 (TSP1) repeat"/>
    <property type="match status" value="1"/>
</dbReference>
<evidence type="ECO:0000313" key="5">
    <source>
        <dbReference type="Proteomes" id="UP000275408"/>
    </source>
</evidence>
<sequence length="1076" mass="118742">MELKKLLKYWKVASEPNKPMLNKLSFNKVLEMESEEKQMVPLVDILPKNDEFFAEEPSEKTARPKRKLSLILVIIAVVIVVILAVSLIAIYVPKYLSDAENELVTKPSPTATSADFQREQTTSPTNLESTRSSISPASKSKWSRWSSWSDCTKTCGSGSRYRKRKCVAINDRAVFAPITCAGKADQIKPCADWSCPDCSRNCTTGTLNAASDACTCDHHVLTGRVLTVDDTPLSEANISLIETPYNVLAKTNISGHFTALGVSADEQELLVTKDVPPFVTVHPESKIRLPGQNATFCCNGRGNPPPEIEWFKENNIIDKELYSFNNTLKITAERGLNGSYRCRVVNDFGSEFSDGAVLKIVDTQEAFCDPTPRTKHLKLPPNCVQKGTTNNVVDVGECPSVPCLQNDSDNSNACKDKTFCCGVSMVEELNIACGNVAEFKLSKTKDCGCGVCNKAVITIRGVVVGGKEERPVKFAQIEYDGEVKANSDFRSGSFSFDVRDGRKRLAVTFKDTFSKEFEDLTKVFHLQEGQSVITKIILATKQRPVIFEASQDLSVPLGGETDDSAFADLEVPGGSLLKEDGTSYSGQANMRLNLVDPRNASDILSAPGDFSAVDEDGEEQILSSFGMMKVNFEDTSGNKLTPSKPMKVFLDPQQLNISVDDNGNTTVKLWWLNEKTGRWILAGNIWSDEKGSIRRKRSSARRFLVTEITQAISKSRLNFDRPSGLSFVGVSAPPGSTARVICGFSSNDNLLEGYREQTSNSNGIACVPTWRERTCYLQAESDSSRFLTPDRGGINSFPYGTNVRVVSSNLGRAQQIESFKLYTSVRSSGPVYPFSKSNARCYRQDRDNKYFRFQPPQGADATFILSSPRIDDSNNPLNWYPPSPSDINKQDVCFIKVLVHNAKATFLASSFRGNRQGTTDSKVGDYATMAVDSNRDNKFVVCLQIRCPGIVDRAEERTDVHIIPITGHCHFQSVHIPQKFMENNLDVPCVLPSSGASNHEKWICVPSGLTSGFDVDFVYRADKSQENLAKHRCLIGRIREDQITDTPPSITGASLVYTCGKSAKRAILLFSVSCML</sequence>
<dbReference type="Proteomes" id="UP000275408">
    <property type="component" value="Unassembled WGS sequence"/>
</dbReference>
<gene>
    <name evidence="4" type="ORF">pdam_00025076</name>
</gene>
<dbReference type="SUPFAM" id="SSF49464">
    <property type="entry name" value="Carboxypeptidase regulatory domain-like"/>
    <property type="match status" value="1"/>
</dbReference>
<dbReference type="Pfam" id="PF00090">
    <property type="entry name" value="TSP_1"/>
    <property type="match status" value="1"/>
</dbReference>
<evidence type="ECO:0000256" key="2">
    <source>
        <dbReference type="SAM" id="Phobius"/>
    </source>
</evidence>
<feature type="non-terminal residue" evidence="4">
    <location>
        <position position="1076"/>
    </location>
</feature>
<organism evidence="4 5">
    <name type="scientific">Pocillopora damicornis</name>
    <name type="common">Cauliflower coral</name>
    <name type="synonym">Millepora damicornis</name>
    <dbReference type="NCBI Taxonomy" id="46731"/>
    <lineage>
        <taxon>Eukaryota</taxon>
        <taxon>Metazoa</taxon>
        <taxon>Cnidaria</taxon>
        <taxon>Anthozoa</taxon>
        <taxon>Hexacorallia</taxon>
        <taxon>Scleractinia</taxon>
        <taxon>Astrocoeniina</taxon>
        <taxon>Pocilloporidae</taxon>
        <taxon>Pocillopora</taxon>
    </lineage>
</organism>
<dbReference type="Pfam" id="PF23599">
    <property type="entry name" value="CILP_C"/>
    <property type="match status" value="1"/>
</dbReference>
<dbReference type="OrthoDB" id="9980629at2759"/>
<evidence type="ECO:0000259" key="3">
    <source>
        <dbReference type="PROSITE" id="PS50835"/>
    </source>
</evidence>
<dbReference type="InterPro" id="IPR003599">
    <property type="entry name" value="Ig_sub"/>
</dbReference>
<feature type="transmembrane region" description="Helical" evidence="2">
    <location>
        <begin position="70"/>
        <end position="92"/>
    </location>
</feature>
<feature type="compositionally biased region" description="Polar residues" evidence="1">
    <location>
        <begin position="107"/>
        <end position="128"/>
    </location>
</feature>
<dbReference type="Gene3D" id="2.60.40.10">
    <property type="entry name" value="Immunoglobulins"/>
    <property type="match status" value="1"/>
</dbReference>
<feature type="region of interest" description="Disordered" evidence="1">
    <location>
        <begin position="107"/>
        <end position="137"/>
    </location>
</feature>
<dbReference type="PROSITE" id="PS50092">
    <property type="entry name" value="TSP1"/>
    <property type="match status" value="1"/>
</dbReference>
<dbReference type="SUPFAM" id="SSF82895">
    <property type="entry name" value="TSP-1 type 1 repeat"/>
    <property type="match status" value="1"/>
</dbReference>
<dbReference type="InterPro" id="IPR039675">
    <property type="entry name" value="CILP1/CILP2"/>
</dbReference>
<dbReference type="InterPro" id="IPR003598">
    <property type="entry name" value="Ig_sub2"/>
</dbReference>
<dbReference type="InterPro" id="IPR008969">
    <property type="entry name" value="CarboxyPept-like_regulatory"/>
</dbReference>
<dbReference type="InterPro" id="IPR000884">
    <property type="entry name" value="TSP1_rpt"/>
</dbReference>
<feature type="domain" description="Ig-like" evidence="3">
    <location>
        <begin position="277"/>
        <end position="353"/>
    </location>
</feature>
<dbReference type="InterPro" id="IPR007110">
    <property type="entry name" value="Ig-like_dom"/>
</dbReference>
<evidence type="ECO:0000313" key="4">
    <source>
        <dbReference type="EMBL" id="RMX38420.1"/>
    </source>
</evidence>
<evidence type="ECO:0000256" key="1">
    <source>
        <dbReference type="SAM" id="MobiDB-lite"/>
    </source>
</evidence>
<keyword evidence="2" id="KW-0812">Transmembrane</keyword>